<feature type="compositionally biased region" description="Polar residues" evidence="1">
    <location>
        <begin position="32"/>
        <end position="45"/>
    </location>
</feature>
<organism evidence="2 3">
    <name type="scientific">Austropuccinia psidii MF-1</name>
    <dbReference type="NCBI Taxonomy" id="1389203"/>
    <lineage>
        <taxon>Eukaryota</taxon>
        <taxon>Fungi</taxon>
        <taxon>Dikarya</taxon>
        <taxon>Basidiomycota</taxon>
        <taxon>Pucciniomycotina</taxon>
        <taxon>Pucciniomycetes</taxon>
        <taxon>Pucciniales</taxon>
        <taxon>Sphaerophragmiaceae</taxon>
        <taxon>Austropuccinia</taxon>
    </lineage>
</organism>
<proteinExistence type="predicted"/>
<feature type="region of interest" description="Disordered" evidence="1">
    <location>
        <begin position="1"/>
        <end position="59"/>
    </location>
</feature>
<dbReference type="Proteomes" id="UP000765509">
    <property type="component" value="Unassembled WGS sequence"/>
</dbReference>
<reference evidence="2" key="1">
    <citation type="submission" date="2021-03" db="EMBL/GenBank/DDBJ databases">
        <title>Draft genome sequence of rust myrtle Austropuccinia psidii MF-1, a brazilian biotype.</title>
        <authorList>
            <person name="Quecine M.C."/>
            <person name="Pachon D.M.R."/>
            <person name="Bonatelli M.L."/>
            <person name="Correr F.H."/>
            <person name="Franceschini L.M."/>
            <person name="Leite T.F."/>
            <person name="Margarido G.R.A."/>
            <person name="Almeida C.A."/>
            <person name="Ferrarezi J.A."/>
            <person name="Labate C.A."/>
        </authorList>
    </citation>
    <scope>NUCLEOTIDE SEQUENCE</scope>
    <source>
        <strain evidence="2">MF-1</strain>
    </source>
</reference>
<protein>
    <submittedName>
        <fullName evidence="2">Uncharacterized protein</fullName>
    </submittedName>
</protein>
<evidence type="ECO:0000313" key="3">
    <source>
        <dbReference type="Proteomes" id="UP000765509"/>
    </source>
</evidence>
<evidence type="ECO:0000256" key="1">
    <source>
        <dbReference type="SAM" id="MobiDB-lite"/>
    </source>
</evidence>
<sequence>MDGIHYHPNLKSKKQGLAWQEKGESKEEAPVASTSKPQAIQPSQEGKNKRRNWRKPYSPSYRVSRIQKYSINNVFNMARTLIQFKKKVDKRMRQPHLPKKSFFP</sequence>
<keyword evidence="3" id="KW-1185">Reference proteome</keyword>
<dbReference type="EMBL" id="AVOT02023375">
    <property type="protein sequence ID" value="MBW0513367.1"/>
    <property type="molecule type" value="Genomic_DNA"/>
</dbReference>
<evidence type="ECO:0000313" key="2">
    <source>
        <dbReference type="EMBL" id="MBW0513367.1"/>
    </source>
</evidence>
<dbReference type="AlphaFoldDB" id="A0A9Q3E480"/>
<name>A0A9Q3E480_9BASI</name>
<comment type="caution">
    <text evidence="2">The sequence shown here is derived from an EMBL/GenBank/DDBJ whole genome shotgun (WGS) entry which is preliminary data.</text>
</comment>
<gene>
    <name evidence="2" type="ORF">O181_053082</name>
</gene>
<accession>A0A9Q3E480</accession>